<dbReference type="CDD" id="cd16431">
    <property type="entry name" value="IcmE"/>
    <property type="match status" value="1"/>
</dbReference>
<protein>
    <recommendedName>
        <fullName evidence="9">Intracellular multiplication protein IcmE</fullName>
    </recommendedName>
</protein>
<name>A0A8J3E8H1_9GAMM</name>
<accession>A0A8J3E8H1</accession>
<proteinExistence type="inferred from homology"/>
<comment type="subcellular location">
    <subcellularLocation>
        <location evidence="1">Membrane</location>
        <topology evidence="1">Single-pass membrane protein</topology>
    </subcellularLocation>
</comment>
<dbReference type="InterPro" id="IPR049855">
    <property type="entry name" value="DotG/IcmE-like_C"/>
</dbReference>
<feature type="compositionally biased region" description="Basic and acidic residues" evidence="6">
    <location>
        <begin position="96"/>
        <end position="109"/>
    </location>
</feature>
<evidence type="ECO:0000256" key="1">
    <source>
        <dbReference type="ARBA" id="ARBA00004167"/>
    </source>
</evidence>
<feature type="compositionally biased region" description="Polar residues" evidence="6">
    <location>
        <begin position="123"/>
        <end position="145"/>
    </location>
</feature>
<evidence type="ECO:0000256" key="4">
    <source>
        <dbReference type="ARBA" id="ARBA00022989"/>
    </source>
</evidence>
<evidence type="ECO:0000256" key="5">
    <source>
        <dbReference type="ARBA" id="ARBA00023136"/>
    </source>
</evidence>
<organism evidence="7 8">
    <name type="scientific">Cysteiniphilum litorale</name>
    <dbReference type="NCBI Taxonomy" id="2056700"/>
    <lineage>
        <taxon>Bacteria</taxon>
        <taxon>Pseudomonadati</taxon>
        <taxon>Pseudomonadota</taxon>
        <taxon>Gammaproteobacteria</taxon>
        <taxon>Thiotrichales</taxon>
        <taxon>Fastidiosibacteraceae</taxon>
        <taxon>Cysteiniphilum</taxon>
    </lineage>
</organism>
<dbReference type="EMBL" id="BMJS01000006">
    <property type="protein sequence ID" value="GGF93408.1"/>
    <property type="molecule type" value="Genomic_DNA"/>
</dbReference>
<comment type="caution">
    <text evidence="7">The sequence shown here is derived from an EMBL/GenBank/DDBJ whole genome shotgun (WGS) entry which is preliminary data.</text>
</comment>
<dbReference type="RefSeq" id="WP_117001842.1">
    <property type="nucleotide sequence ID" value="NZ_BMJS01000006.1"/>
</dbReference>
<gene>
    <name evidence="7" type="ORF">GCM10010995_08190</name>
</gene>
<evidence type="ECO:0000313" key="8">
    <source>
        <dbReference type="Proteomes" id="UP000636949"/>
    </source>
</evidence>
<dbReference type="AlphaFoldDB" id="A0A8J3E8H1"/>
<evidence type="ECO:0008006" key="9">
    <source>
        <dbReference type="Google" id="ProtNLM"/>
    </source>
</evidence>
<keyword evidence="5" id="KW-0472">Membrane</keyword>
<reference evidence="7" key="2">
    <citation type="submission" date="2020-09" db="EMBL/GenBank/DDBJ databases">
        <authorList>
            <person name="Sun Q."/>
            <person name="Zhou Y."/>
        </authorList>
    </citation>
    <scope>NUCLEOTIDE SEQUENCE</scope>
    <source>
        <strain evidence="7">CGMCC 1.15758</strain>
    </source>
</reference>
<dbReference type="InterPro" id="IPR005498">
    <property type="entry name" value="T4SS_VirB10/TraB/TrbI"/>
</dbReference>
<dbReference type="InterPro" id="IPR042217">
    <property type="entry name" value="T4SS_VirB10/TrbI"/>
</dbReference>
<dbReference type="GO" id="GO:0016020">
    <property type="term" value="C:membrane"/>
    <property type="evidence" value="ECO:0007669"/>
    <property type="project" value="UniProtKB-SubCell"/>
</dbReference>
<feature type="region of interest" description="Disordered" evidence="6">
    <location>
        <begin position="95"/>
        <end position="145"/>
    </location>
</feature>
<keyword evidence="8" id="KW-1185">Reference proteome</keyword>
<keyword evidence="3" id="KW-0812">Transmembrane</keyword>
<dbReference type="Pfam" id="PF03743">
    <property type="entry name" value="TrbI"/>
    <property type="match status" value="1"/>
</dbReference>
<sequence length="375" mass="40613">MLKAMLKFFAQHPRIKILCVFLGSATAIIIGISVFSNSSKTYLSSSIDNEIAPNQPNNLHKGAYDKLIQQQNKEDISQAKQSQDSYIENIFSTNGQDDHQQASKSEDPKSFYQQQANEKDKNSLSSIASQGQEWSNSDNSSSLQAEQNNFQQLINVWNKVPTMQQVIINNGDNTATDASTAQNGSVLLKAGDILFAVLNTALNSDQANTPVLATIVVGNYKGAKLLGNFERQEDKLVVKFTRMSIPSDSSSMAINAYAIDQNTAQSAMATSVNHHYLLRYGSLFSAAFLQGFGTYFSNGQNSACPPNATICINTQKNTQKAEVTTQNAAYAGLGQIGSALSNAMAQQFNMPPTVKLAQGSAIGILIMDDVRPGKV</sequence>
<keyword evidence="4" id="KW-1133">Transmembrane helix</keyword>
<evidence type="ECO:0000256" key="2">
    <source>
        <dbReference type="ARBA" id="ARBA00010265"/>
    </source>
</evidence>
<evidence type="ECO:0000313" key="7">
    <source>
        <dbReference type="EMBL" id="GGF93408.1"/>
    </source>
</evidence>
<evidence type="ECO:0000256" key="6">
    <source>
        <dbReference type="SAM" id="MobiDB-lite"/>
    </source>
</evidence>
<reference evidence="7" key="1">
    <citation type="journal article" date="2014" name="Int. J. Syst. Evol. Microbiol.">
        <title>Complete genome sequence of Corynebacterium casei LMG S-19264T (=DSM 44701T), isolated from a smear-ripened cheese.</title>
        <authorList>
            <consortium name="US DOE Joint Genome Institute (JGI-PGF)"/>
            <person name="Walter F."/>
            <person name="Albersmeier A."/>
            <person name="Kalinowski J."/>
            <person name="Ruckert C."/>
        </authorList>
    </citation>
    <scope>NUCLEOTIDE SEQUENCE</scope>
    <source>
        <strain evidence="7">CGMCC 1.15758</strain>
    </source>
</reference>
<dbReference type="Gene3D" id="2.40.128.260">
    <property type="entry name" value="Type IV secretion system, VirB10/TraB/TrbI"/>
    <property type="match status" value="1"/>
</dbReference>
<dbReference type="Proteomes" id="UP000636949">
    <property type="component" value="Unassembled WGS sequence"/>
</dbReference>
<comment type="similarity">
    <text evidence="2">Belongs to the TrbI/VirB10 family.</text>
</comment>
<evidence type="ECO:0000256" key="3">
    <source>
        <dbReference type="ARBA" id="ARBA00022692"/>
    </source>
</evidence>